<sequence length="339" mass="37173">MSIDNSPSGDQRAADRRERHKRRRRRTTWTLIVCVAIVVVAALIAVGLPAWKLHRSIADGTTYVPDVLPDDSSRPPETKKGTENILFLGSDKRPKGSSVTGQRSDVMMLVHIDADHENAYAISFPRDLWVPVDGHGHQKINAALAFGGLPLAAKTVEELTHVRLDHVAMIDFKGFAKMTDALGGVTVDVPKTFTSRGVSFTKGPQKLDGKEALVFVRERHAFRDGDFQRMRDQQSFLKALLDKTLSRDTLSSLSKTEDLVSTVAPYLTVDRDFTTVQMAKLGWSMRGIRSSDITFITAPNLGTGRAGAASIVKLDEPGMNKLGKALSNDSMGDYLAKNS</sequence>
<evidence type="ECO:0000256" key="2">
    <source>
        <dbReference type="SAM" id="MobiDB-lite"/>
    </source>
</evidence>
<dbReference type="Pfam" id="PF03816">
    <property type="entry name" value="LytR_cpsA_psr"/>
    <property type="match status" value="1"/>
</dbReference>
<reference evidence="5 6" key="1">
    <citation type="submission" date="2020-07" db="EMBL/GenBank/DDBJ databases">
        <title>Sequencing the genomes of 1000 actinobacteria strains.</title>
        <authorList>
            <person name="Klenk H.-P."/>
        </authorList>
    </citation>
    <scope>NUCLEOTIDE SEQUENCE [LARGE SCALE GENOMIC DNA]</scope>
    <source>
        <strain evidence="5 6">DSM 26341</strain>
    </source>
</reference>
<dbReference type="InterPro" id="IPR050922">
    <property type="entry name" value="LytR/CpsA/Psr_CW_biosynth"/>
</dbReference>
<evidence type="ECO:0000256" key="3">
    <source>
        <dbReference type="SAM" id="Phobius"/>
    </source>
</evidence>
<evidence type="ECO:0000256" key="1">
    <source>
        <dbReference type="ARBA" id="ARBA00006068"/>
    </source>
</evidence>
<organism evidence="5 6">
    <name type="scientific">Spelaeicoccus albus</name>
    <dbReference type="NCBI Taxonomy" id="1280376"/>
    <lineage>
        <taxon>Bacteria</taxon>
        <taxon>Bacillati</taxon>
        <taxon>Actinomycetota</taxon>
        <taxon>Actinomycetes</taxon>
        <taxon>Micrococcales</taxon>
        <taxon>Brevibacteriaceae</taxon>
        <taxon>Spelaeicoccus</taxon>
    </lineage>
</organism>
<dbReference type="InterPro" id="IPR004474">
    <property type="entry name" value="LytR_CpsA_psr"/>
</dbReference>
<name>A0A7Z0CZE4_9MICO</name>
<dbReference type="Gene3D" id="3.40.630.190">
    <property type="entry name" value="LCP protein"/>
    <property type="match status" value="1"/>
</dbReference>
<evidence type="ECO:0000259" key="4">
    <source>
        <dbReference type="Pfam" id="PF03816"/>
    </source>
</evidence>
<protein>
    <submittedName>
        <fullName evidence="5">LCP family protein required for cell wall assembly</fullName>
    </submittedName>
</protein>
<accession>A0A7Z0CZE4</accession>
<dbReference type="PANTHER" id="PTHR33392">
    <property type="entry name" value="POLYISOPRENYL-TEICHOIC ACID--PEPTIDOGLYCAN TEICHOIC ACID TRANSFERASE TAGU"/>
    <property type="match status" value="1"/>
</dbReference>
<feature type="domain" description="Cell envelope-related transcriptional attenuator" evidence="4">
    <location>
        <begin position="103"/>
        <end position="244"/>
    </location>
</feature>
<keyword evidence="3" id="KW-0472">Membrane</keyword>
<comment type="caution">
    <text evidence="5">The sequence shown here is derived from an EMBL/GenBank/DDBJ whole genome shotgun (WGS) entry which is preliminary data.</text>
</comment>
<feature type="region of interest" description="Disordered" evidence="2">
    <location>
        <begin position="1"/>
        <end position="21"/>
    </location>
</feature>
<keyword evidence="3" id="KW-0812">Transmembrane</keyword>
<dbReference type="Proteomes" id="UP000539111">
    <property type="component" value="Unassembled WGS sequence"/>
</dbReference>
<keyword evidence="6" id="KW-1185">Reference proteome</keyword>
<feature type="transmembrane region" description="Helical" evidence="3">
    <location>
        <begin position="29"/>
        <end position="51"/>
    </location>
</feature>
<dbReference type="NCBIfam" id="TIGR00350">
    <property type="entry name" value="lytR_cpsA_psr"/>
    <property type="match status" value="1"/>
</dbReference>
<dbReference type="AlphaFoldDB" id="A0A7Z0CZE4"/>
<dbReference type="EMBL" id="JACBZP010000001">
    <property type="protein sequence ID" value="NYI66189.1"/>
    <property type="molecule type" value="Genomic_DNA"/>
</dbReference>
<proteinExistence type="inferred from homology"/>
<gene>
    <name evidence="5" type="ORF">BJY26_000495</name>
</gene>
<comment type="similarity">
    <text evidence="1">Belongs to the LytR/CpsA/Psr (LCP) family.</text>
</comment>
<evidence type="ECO:0000313" key="5">
    <source>
        <dbReference type="EMBL" id="NYI66189.1"/>
    </source>
</evidence>
<keyword evidence="3" id="KW-1133">Transmembrane helix</keyword>
<dbReference type="RefSeq" id="WP_179425367.1">
    <property type="nucleotide sequence ID" value="NZ_JACBZP010000001.1"/>
</dbReference>
<dbReference type="PANTHER" id="PTHR33392:SF6">
    <property type="entry name" value="POLYISOPRENYL-TEICHOIC ACID--PEPTIDOGLYCAN TEICHOIC ACID TRANSFERASE TAGU"/>
    <property type="match status" value="1"/>
</dbReference>
<evidence type="ECO:0000313" key="6">
    <source>
        <dbReference type="Proteomes" id="UP000539111"/>
    </source>
</evidence>